<keyword evidence="2" id="KW-1185">Reference proteome</keyword>
<comment type="caution">
    <text evidence="1">The sequence shown here is derived from an EMBL/GenBank/DDBJ whole genome shotgun (WGS) entry which is preliminary data.</text>
</comment>
<sequence>MSYRQRGNNCQLSYYRQRITHPKSKPLPAWEKKFYIEGGAMSWERFVEANKNLCENDKVFE</sequence>
<dbReference type="AlphaFoldDB" id="A0A5B6UGK4"/>
<dbReference type="Proteomes" id="UP000325315">
    <property type="component" value="Unassembled WGS sequence"/>
</dbReference>
<evidence type="ECO:0000313" key="2">
    <source>
        <dbReference type="Proteomes" id="UP000325315"/>
    </source>
</evidence>
<name>A0A5B6UGK4_9ROSI</name>
<organism evidence="1 2">
    <name type="scientific">Gossypium australe</name>
    <dbReference type="NCBI Taxonomy" id="47621"/>
    <lineage>
        <taxon>Eukaryota</taxon>
        <taxon>Viridiplantae</taxon>
        <taxon>Streptophyta</taxon>
        <taxon>Embryophyta</taxon>
        <taxon>Tracheophyta</taxon>
        <taxon>Spermatophyta</taxon>
        <taxon>Magnoliopsida</taxon>
        <taxon>eudicotyledons</taxon>
        <taxon>Gunneridae</taxon>
        <taxon>Pentapetalae</taxon>
        <taxon>rosids</taxon>
        <taxon>malvids</taxon>
        <taxon>Malvales</taxon>
        <taxon>Malvaceae</taxon>
        <taxon>Malvoideae</taxon>
        <taxon>Gossypium</taxon>
    </lineage>
</organism>
<reference evidence="2" key="1">
    <citation type="journal article" date="2019" name="Plant Biotechnol. J.">
        <title>Genome sequencing of the Australian wild diploid species Gossypium australe highlights disease resistance and delayed gland morphogenesis.</title>
        <authorList>
            <person name="Cai Y."/>
            <person name="Cai X."/>
            <person name="Wang Q."/>
            <person name="Wang P."/>
            <person name="Zhang Y."/>
            <person name="Cai C."/>
            <person name="Xu Y."/>
            <person name="Wang K."/>
            <person name="Zhou Z."/>
            <person name="Wang C."/>
            <person name="Geng S."/>
            <person name="Li B."/>
            <person name="Dong Q."/>
            <person name="Hou Y."/>
            <person name="Wang H."/>
            <person name="Ai P."/>
            <person name="Liu Z."/>
            <person name="Yi F."/>
            <person name="Sun M."/>
            <person name="An G."/>
            <person name="Cheng J."/>
            <person name="Zhang Y."/>
            <person name="Shi Q."/>
            <person name="Xie Y."/>
            <person name="Shi X."/>
            <person name="Chang Y."/>
            <person name="Huang F."/>
            <person name="Chen Y."/>
            <person name="Hong S."/>
            <person name="Mi L."/>
            <person name="Sun Q."/>
            <person name="Zhang L."/>
            <person name="Zhou B."/>
            <person name="Peng R."/>
            <person name="Zhang X."/>
            <person name="Liu F."/>
        </authorList>
    </citation>
    <scope>NUCLEOTIDE SEQUENCE [LARGE SCALE GENOMIC DNA]</scope>
    <source>
        <strain evidence="2">cv. PA1801</strain>
    </source>
</reference>
<dbReference type="EMBL" id="SMMG02000011">
    <property type="protein sequence ID" value="KAA3456413.1"/>
    <property type="molecule type" value="Genomic_DNA"/>
</dbReference>
<dbReference type="OrthoDB" id="943542at2759"/>
<protein>
    <submittedName>
        <fullName evidence="1">Pentatricopeptide repeat-containing-like protein</fullName>
    </submittedName>
</protein>
<gene>
    <name evidence="1" type="ORF">EPI10_003219</name>
</gene>
<accession>A0A5B6UGK4</accession>
<evidence type="ECO:0000313" key="1">
    <source>
        <dbReference type="EMBL" id="KAA3456413.1"/>
    </source>
</evidence>
<proteinExistence type="predicted"/>